<evidence type="ECO:0000313" key="10">
    <source>
        <dbReference type="EMBL" id="ACL70625.1"/>
    </source>
</evidence>
<evidence type="ECO:0000259" key="9">
    <source>
        <dbReference type="PROSITE" id="PS50928"/>
    </source>
</evidence>
<dbReference type="SUPFAM" id="SSF161098">
    <property type="entry name" value="MetI-like"/>
    <property type="match status" value="1"/>
</dbReference>
<dbReference type="PANTHER" id="PTHR30614:SF0">
    <property type="entry name" value="L-CYSTINE TRANSPORT SYSTEM PERMEASE PROTEIN TCYL"/>
    <property type="match status" value="1"/>
</dbReference>
<evidence type="ECO:0000256" key="3">
    <source>
        <dbReference type="ARBA" id="ARBA00022475"/>
    </source>
</evidence>
<dbReference type="GO" id="GO:0006865">
    <property type="term" value="P:amino acid transport"/>
    <property type="evidence" value="ECO:0007669"/>
    <property type="project" value="UniProtKB-KW"/>
</dbReference>
<dbReference type="Proteomes" id="UP000000719">
    <property type="component" value="Chromosome"/>
</dbReference>
<dbReference type="OrthoDB" id="9787841at2"/>
<dbReference type="eggNOG" id="COG0765">
    <property type="taxonomic scope" value="Bacteria"/>
</dbReference>
<dbReference type="CDD" id="cd06261">
    <property type="entry name" value="TM_PBP2"/>
    <property type="match status" value="1"/>
</dbReference>
<evidence type="ECO:0000313" key="11">
    <source>
        <dbReference type="Proteomes" id="UP000000719"/>
    </source>
</evidence>
<evidence type="ECO:0000256" key="1">
    <source>
        <dbReference type="ARBA" id="ARBA00004651"/>
    </source>
</evidence>
<dbReference type="InterPro" id="IPR010065">
    <property type="entry name" value="AA_ABC_transptr_permease_3TM"/>
</dbReference>
<keyword evidence="4 8" id="KW-0812">Transmembrane</keyword>
<reference evidence="10 11" key="1">
    <citation type="journal article" date="2009" name="PLoS ONE">
        <title>Genome analysis of the anaerobic thermohalophilic bacterium Halothermothrix orenii.</title>
        <authorList>
            <person name="Mavromatis K."/>
            <person name="Ivanova N."/>
            <person name="Anderson I."/>
            <person name="Lykidis A."/>
            <person name="Hooper S.D."/>
            <person name="Sun H."/>
            <person name="Kunin V."/>
            <person name="Lapidus A."/>
            <person name="Hugenholtz P."/>
            <person name="Patel B."/>
            <person name="Kyrpides N.C."/>
        </authorList>
    </citation>
    <scope>NUCLEOTIDE SEQUENCE [LARGE SCALE GENOMIC DNA]</scope>
    <source>
        <strain evidence="11">H 168 / OCM 544 / DSM 9562</strain>
    </source>
</reference>
<dbReference type="PROSITE" id="PS50928">
    <property type="entry name" value="ABC_TM1"/>
    <property type="match status" value="1"/>
</dbReference>
<dbReference type="PANTHER" id="PTHR30614">
    <property type="entry name" value="MEMBRANE COMPONENT OF AMINO ACID ABC TRANSPORTER"/>
    <property type="match status" value="1"/>
</dbReference>
<keyword evidence="5" id="KW-0029">Amino-acid transport</keyword>
<dbReference type="HOGENOM" id="CLU_019602_1_0_9"/>
<proteinExistence type="inferred from homology"/>
<keyword evidence="3" id="KW-1003">Cell membrane</keyword>
<name>B8CZA6_HALOH</name>
<dbReference type="STRING" id="373903.Hore_18760"/>
<dbReference type="Pfam" id="PF00528">
    <property type="entry name" value="BPD_transp_1"/>
    <property type="match status" value="1"/>
</dbReference>
<protein>
    <submittedName>
        <fullName evidence="10">Polar amino acid ABC transporter, inner membrane subunit</fullName>
    </submittedName>
</protein>
<feature type="transmembrane region" description="Helical" evidence="8">
    <location>
        <begin position="179"/>
        <end position="200"/>
    </location>
</feature>
<feature type="domain" description="ABC transmembrane type-1" evidence="9">
    <location>
        <begin position="12"/>
        <end position="200"/>
    </location>
</feature>
<keyword evidence="6 8" id="KW-1133">Transmembrane helix</keyword>
<dbReference type="RefSeq" id="WP_015923594.1">
    <property type="nucleotide sequence ID" value="NC_011899.1"/>
</dbReference>
<comment type="similarity">
    <text evidence="8">Belongs to the binding-protein-dependent transport system permease family.</text>
</comment>
<dbReference type="EMBL" id="CP001098">
    <property type="protein sequence ID" value="ACL70625.1"/>
    <property type="molecule type" value="Genomic_DNA"/>
</dbReference>
<evidence type="ECO:0000256" key="4">
    <source>
        <dbReference type="ARBA" id="ARBA00022692"/>
    </source>
</evidence>
<dbReference type="InterPro" id="IPR035906">
    <property type="entry name" value="MetI-like_sf"/>
</dbReference>
<comment type="subcellular location">
    <subcellularLocation>
        <location evidence="1 8">Cell membrane</location>
        <topology evidence="1 8">Multi-pass membrane protein</topology>
    </subcellularLocation>
</comment>
<accession>B8CZA6</accession>
<dbReference type="KEGG" id="hor:Hore_18760"/>
<evidence type="ECO:0000256" key="2">
    <source>
        <dbReference type="ARBA" id="ARBA00022448"/>
    </source>
</evidence>
<dbReference type="NCBIfam" id="TIGR01726">
    <property type="entry name" value="HEQRo_perm_3TM"/>
    <property type="match status" value="1"/>
</dbReference>
<dbReference type="InterPro" id="IPR043429">
    <property type="entry name" value="ArtM/GltK/GlnP/TcyL/YhdX-like"/>
</dbReference>
<evidence type="ECO:0000256" key="7">
    <source>
        <dbReference type="ARBA" id="ARBA00023136"/>
    </source>
</evidence>
<feature type="transmembrane region" description="Helical" evidence="8">
    <location>
        <begin position="54"/>
        <end position="71"/>
    </location>
</feature>
<feature type="transmembrane region" description="Helical" evidence="8">
    <location>
        <begin position="20"/>
        <end position="42"/>
    </location>
</feature>
<organism evidence="10 11">
    <name type="scientific">Halothermothrix orenii (strain H 168 / OCM 544 / DSM 9562)</name>
    <dbReference type="NCBI Taxonomy" id="373903"/>
    <lineage>
        <taxon>Bacteria</taxon>
        <taxon>Bacillati</taxon>
        <taxon>Bacillota</taxon>
        <taxon>Clostridia</taxon>
        <taxon>Halanaerobiales</taxon>
        <taxon>Halothermotrichaceae</taxon>
        <taxon>Halothermothrix</taxon>
    </lineage>
</organism>
<dbReference type="GO" id="GO:0043190">
    <property type="term" value="C:ATP-binding cassette (ABC) transporter complex"/>
    <property type="evidence" value="ECO:0007669"/>
    <property type="project" value="InterPro"/>
</dbReference>
<dbReference type="AlphaFoldDB" id="B8CZA6"/>
<dbReference type="Gene3D" id="1.10.3720.10">
    <property type="entry name" value="MetI-like"/>
    <property type="match status" value="1"/>
</dbReference>
<keyword evidence="11" id="KW-1185">Reference proteome</keyword>
<evidence type="ECO:0000256" key="6">
    <source>
        <dbReference type="ARBA" id="ARBA00022989"/>
    </source>
</evidence>
<gene>
    <name evidence="10" type="ordered locus">Hore_18760</name>
</gene>
<dbReference type="GO" id="GO:0022857">
    <property type="term" value="F:transmembrane transporter activity"/>
    <property type="evidence" value="ECO:0007669"/>
    <property type="project" value="InterPro"/>
</dbReference>
<evidence type="ECO:0000256" key="8">
    <source>
        <dbReference type="RuleBase" id="RU363032"/>
    </source>
</evidence>
<keyword evidence="7 8" id="KW-0472">Membrane</keyword>
<sequence length="216" mass="23713">MKGSLLPLLEGTLVTIELTILSLILGLIVAVPLAFGQIYGNFAIKFLVSIYERVVRSIPLIVILFLVHYGLPRVGIRLTFFVASVVGLGLRSAAYQSQIFRGAIQSIDNGQMKAALSLGMSKLQAFVTVILPQAIRLIIGPWTNEFTIVLKDSSLAYALGVVELLRQGRYIISTSNKPMPVFLTVAAIYFILTIIVNSIFRYTERKLSIPGLGIEE</sequence>
<dbReference type="InterPro" id="IPR000515">
    <property type="entry name" value="MetI-like"/>
</dbReference>
<keyword evidence="2 8" id="KW-0813">Transport</keyword>
<evidence type="ECO:0000256" key="5">
    <source>
        <dbReference type="ARBA" id="ARBA00022970"/>
    </source>
</evidence>